<name>A0ABR1S9I5_9PEZI</name>
<evidence type="ECO:0000313" key="3">
    <source>
        <dbReference type="Proteomes" id="UP001396898"/>
    </source>
</evidence>
<dbReference type="EMBL" id="JAQQWI010000007">
    <property type="protein sequence ID" value="KAK8028366.1"/>
    <property type="molecule type" value="Genomic_DNA"/>
</dbReference>
<protein>
    <recommendedName>
        <fullName evidence="4">CASP-like protein</fullName>
    </recommendedName>
</protein>
<feature type="transmembrane region" description="Helical" evidence="1">
    <location>
        <begin position="112"/>
        <end position="131"/>
    </location>
</feature>
<evidence type="ECO:0000313" key="2">
    <source>
        <dbReference type="EMBL" id="KAK8028366.1"/>
    </source>
</evidence>
<keyword evidence="1" id="KW-0812">Transmembrane</keyword>
<evidence type="ECO:0000256" key="1">
    <source>
        <dbReference type="SAM" id="Phobius"/>
    </source>
</evidence>
<proteinExistence type="predicted"/>
<keyword evidence="1" id="KW-1133">Transmembrane helix</keyword>
<dbReference type="Proteomes" id="UP001396898">
    <property type="component" value="Unassembled WGS sequence"/>
</dbReference>
<accession>A0ABR1S9I5</accession>
<organism evidence="2 3">
    <name type="scientific">Apiospora marii</name>
    <dbReference type="NCBI Taxonomy" id="335849"/>
    <lineage>
        <taxon>Eukaryota</taxon>
        <taxon>Fungi</taxon>
        <taxon>Dikarya</taxon>
        <taxon>Ascomycota</taxon>
        <taxon>Pezizomycotina</taxon>
        <taxon>Sordariomycetes</taxon>
        <taxon>Xylariomycetidae</taxon>
        <taxon>Amphisphaeriales</taxon>
        <taxon>Apiosporaceae</taxon>
        <taxon>Apiospora</taxon>
    </lineage>
</organism>
<feature type="transmembrane region" description="Helical" evidence="1">
    <location>
        <begin position="12"/>
        <end position="35"/>
    </location>
</feature>
<keyword evidence="3" id="KW-1185">Reference proteome</keyword>
<comment type="caution">
    <text evidence="2">The sequence shown here is derived from an EMBL/GenBank/DDBJ whole genome shotgun (WGS) entry which is preliminary data.</text>
</comment>
<reference evidence="2 3" key="1">
    <citation type="submission" date="2023-01" db="EMBL/GenBank/DDBJ databases">
        <title>Analysis of 21 Apiospora genomes using comparative genomics revels a genus with tremendous synthesis potential of carbohydrate active enzymes and secondary metabolites.</title>
        <authorList>
            <person name="Sorensen T."/>
        </authorList>
    </citation>
    <scope>NUCLEOTIDE SEQUENCE [LARGE SCALE GENOMIC DNA]</scope>
    <source>
        <strain evidence="2 3">CBS 20057</strain>
    </source>
</reference>
<feature type="transmembrane region" description="Helical" evidence="1">
    <location>
        <begin position="156"/>
        <end position="180"/>
    </location>
</feature>
<feature type="transmembrane region" description="Helical" evidence="1">
    <location>
        <begin position="47"/>
        <end position="67"/>
    </location>
</feature>
<gene>
    <name evidence="2" type="ORF">PG991_005422</name>
</gene>
<evidence type="ECO:0008006" key="4">
    <source>
        <dbReference type="Google" id="ProtNLM"/>
    </source>
</evidence>
<keyword evidence="1" id="KW-0472">Membrane</keyword>
<sequence>MASSELAPRLQLVPILRAVLLVFGVFALLNGHSYIGAFYRFSDVRAAFAVCWTVVAWNVVCVVAVAVHPHLQRLAGGLPFPVKVTVRGRALLSYGDQDESGDGLFAPLTAKLFLAFVDVVLATLVLGFMLAAGDKTVDCIMCIDGQLHVQAWVRNIWLTVVIFEYALALFQSLEGASIWYKQRYINKRGHISLA</sequence>